<sequence length="20" mass="2230">MKINLCCHGDIANVFMSVSF</sequence>
<evidence type="ECO:0000313" key="2">
    <source>
        <dbReference type="Proteomes" id="UP000663760"/>
    </source>
</evidence>
<organism evidence="1 2">
    <name type="scientific">Spirodela intermedia</name>
    <name type="common">Intermediate duckweed</name>
    <dbReference type="NCBI Taxonomy" id="51605"/>
    <lineage>
        <taxon>Eukaryota</taxon>
        <taxon>Viridiplantae</taxon>
        <taxon>Streptophyta</taxon>
        <taxon>Embryophyta</taxon>
        <taxon>Tracheophyta</taxon>
        <taxon>Spermatophyta</taxon>
        <taxon>Magnoliopsida</taxon>
        <taxon>Liliopsida</taxon>
        <taxon>Araceae</taxon>
        <taxon>Lemnoideae</taxon>
        <taxon>Spirodela</taxon>
    </lineage>
</organism>
<keyword evidence="2" id="KW-1185">Reference proteome</keyword>
<dbReference type="Proteomes" id="UP000663760">
    <property type="component" value="Chromosome 11"/>
</dbReference>
<proteinExistence type="predicted"/>
<name>A0A7I8L4T8_SPIIN</name>
<evidence type="ECO:0000313" key="1">
    <source>
        <dbReference type="EMBL" id="CAA7404772.1"/>
    </source>
</evidence>
<gene>
    <name evidence="1" type="ORF">SI8410_11015450</name>
</gene>
<dbReference type="AlphaFoldDB" id="A0A7I8L4T8"/>
<reference evidence="1" key="1">
    <citation type="submission" date="2020-02" db="EMBL/GenBank/DDBJ databases">
        <authorList>
            <person name="Scholz U."/>
            <person name="Mascher M."/>
            <person name="Fiebig A."/>
        </authorList>
    </citation>
    <scope>NUCLEOTIDE SEQUENCE</scope>
</reference>
<protein>
    <submittedName>
        <fullName evidence="1">Uncharacterized protein</fullName>
    </submittedName>
</protein>
<dbReference type="EMBL" id="LR746274">
    <property type="protein sequence ID" value="CAA7404772.1"/>
    <property type="molecule type" value="Genomic_DNA"/>
</dbReference>
<accession>A0A7I8L4T8</accession>